<accession>A0A7J4IZL1</accession>
<dbReference type="AlphaFoldDB" id="A0A7J4IZL1"/>
<name>A0A7J4IZL1_9ARCH</name>
<dbReference type="Pfam" id="PF04070">
    <property type="entry name" value="DUF378"/>
    <property type="match status" value="1"/>
</dbReference>
<keyword evidence="1" id="KW-0472">Membrane</keyword>
<feature type="transmembrane region" description="Helical" evidence="1">
    <location>
        <begin position="12"/>
        <end position="31"/>
    </location>
</feature>
<dbReference type="EMBL" id="DUGC01000109">
    <property type="protein sequence ID" value="HIH10334.1"/>
    <property type="molecule type" value="Genomic_DNA"/>
</dbReference>
<reference evidence="3" key="1">
    <citation type="journal article" date="2020" name="bioRxiv">
        <title>A rank-normalized archaeal taxonomy based on genome phylogeny resolves widespread incomplete and uneven classifications.</title>
        <authorList>
            <person name="Rinke C."/>
            <person name="Chuvochina M."/>
            <person name="Mussig A.J."/>
            <person name="Chaumeil P.-A."/>
            <person name="Waite D.W."/>
            <person name="Whitman W.B."/>
            <person name="Parks D.H."/>
            <person name="Hugenholtz P."/>
        </authorList>
    </citation>
    <scope>NUCLEOTIDE SEQUENCE [LARGE SCALE GENOMIC DNA]</scope>
</reference>
<evidence type="ECO:0000313" key="2">
    <source>
        <dbReference type="EMBL" id="HIH10334.1"/>
    </source>
</evidence>
<protein>
    <submittedName>
        <fullName evidence="2">DUF378 domain-containing protein</fullName>
    </submittedName>
</protein>
<feature type="transmembrane region" description="Helical" evidence="1">
    <location>
        <begin position="43"/>
        <end position="65"/>
    </location>
</feature>
<keyword evidence="1" id="KW-1133">Transmembrane helix</keyword>
<evidence type="ECO:0000256" key="1">
    <source>
        <dbReference type="SAM" id="Phobius"/>
    </source>
</evidence>
<keyword evidence="1" id="KW-0812">Transmembrane</keyword>
<comment type="caution">
    <text evidence="2">The sequence shown here is derived from an EMBL/GenBank/DDBJ whole genome shotgun (WGS) entry which is preliminary data.</text>
</comment>
<sequence length="70" mass="7128">MAGNATVDTVAKWLVVVGALNWGVAGVGGLLKNASLEKGVVAILPAMVANIVYLVVGLAGLYTLLGMFKK</sequence>
<evidence type="ECO:0000313" key="3">
    <source>
        <dbReference type="Proteomes" id="UP000565078"/>
    </source>
</evidence>
<gene>
    <name evidence="2" type="ORF">HA254_06755</name>
</gene>
<organism evidence="2 3">
    <name type="scientific">Candidatus Iainarchaeum sp</name>
    <dbReference type="NCBI Taxonomy" id="3101447"/>
    <lineage>
        <taxon>Archaea</taxon>
        <taxon>Candidatus Iainarchaeota</taxon>
        <taxon>Candidatus Iainarchaeia</taxon>
        <taxon>Candidatus Iainarchaeales</taxon>
        <taxon>Candidatus Iainarchaeaceae</taxon>
        <taxon>Candidatus Iainarchaeum</taxon>
    </lineage>
</organism>
<proteinExistence type="predicted"/>
<dbReference type="InterPro" id="IPR007211">
    <property type="entry name" value="DUF378"/>
</dbReference>
<dbReference type="Proteomes" id="UP000565078">
    <property type="component" value="Unassembled WGS sequence"/>
</dbReference>